<name>F5YL82_TREPZ</name>
<organism evidence="5 6">
    <name type="scientific">Treponema primitia (strain ATCC BAA-887 / DSM 12427 / ZAS-2)</name>
    <dbReference type="NCBI Taxonomy" id="545694"/>
    <lineage>
        <taxon>Bacteria</taxon>
        <taxon>Pseudomonadati</taxon>
        <taxon>Spirochaetota</taxon>
        <taxon>Spirochaetia</taxon>
        <taxon>Spirochaetales</taxon>
        <taxon>Treponemataceae</taxon>
        <taxon>Treponema</taxon>
    </lineage>
</organism>
<protein>
    <submittedName>
        <fullName evidence="5">Tetratricopeptide repeat protein</fullName>
    </submittedName>
</protein>
<dbReference type="STRING" id="545694.TREPR_1843"/>
<evidence type="ECO:0000256" key="2">
    <source>
        <dbReference type="ARBA" id="ARBA00022803"/>
    </source>
</evidence>
<dbReference type="HOGENOM" id="CLU_094983_0_0_12"/>
<evidence type="ECO:0000256" key="1">
    <source>
        <dbReference type="ARBA" id="ARBA00022737"/>
    </source>
</evidence>
<accession>F5YL82</accession>
<dbReference type="Proteomes" id="UP000009223">
    <property type="component" value="Chromosome"/>
</dbReference>
<dbReference type="OrthoDB" id="358925at2"/>
<keyword evidence="6" id="KW-1185">Reference proteome</keyword>
<dbReference type="SUPFAM" id="SSF48452">
    <property type="entry name" value="TPR-like"/>
    <property type="match status" value="1"/>
</dbReference>
<proteinExistence type="predicted"/>
<sequence>MKAFFFSGGLFLMLLFTAKTFAQTRPDALLEYRNRNYESAVSICKNEIAEYRNNLDAHVVICWSLISLGRYEEALNYARLGWDISRYDQRIVEILGEISYYQGRNADGLQYFQEYINLAPEGGRIDMVYYFIGEIYIRLGRFRHADIALSTAVHYMPGNAAWWTRLAYARENAGELQEAVYAYEQALALNAQYSDARRGLDRTRAAMAIR</sequence>
<keyword evidence="2 3" id="KW-0802">TPR repeat</keyword>
<dbReference type="KEGG" id="tpi:TREPR_1843"/>
<dbReference type="EMBL" id="CP001843">
    <property type="protein sequence ID" value="AEF86579.1"/>
    <property type="molecule type" value="Genomic_DNA"/>
</dbReference>
<evidence type="ECO:0000256" key="3">
    <source>
        <dbReference type="PROSITE-ProRule" id="PRU00339"/>
    </source>
</evidence>
<evidence type="ECO:0000256" key="4">
    <source>
        <dbReference type="SAM" id="SignalP"/>
    </source>
</evidence>
<dbReference type="AlphaFoldDB" id="F5YL82"/>
<keyword evidence="4" id="KW-0732">Signal</keyword>
<evidence type="ECO:0000313" key="5">
    <source>
        <dbReference type="EMBL" id="AEF86579.1"/>
    </source>
</evidence>
<dbReference type="InterPro" id="IPR051685">
    <property type="entry name" value="Ycf3/AcsC/BcsC/TPR_MFPF"/>
</dbReference>
<dbReference type="SMART" id="SM00028">
    <property type="entry name" value="TPR"/>
    <property type="match status" value="2"/>
</dbReference>
<dbReference type="InterPro" id="IPR011990">
    <property type="entry name" value="TPR-like_helical_dom_sf"/>
</dbReference>
<reference evidence="5 6" key="2">
    <citation type="journal article" date="2011" name="ISME J.">
        <title>RNA-seq reveals cooperative metabolic interactions between two termite-gut spirochete species in co-culture.</title>
        <authorList>
            <person name="Rosenthal A.Z."/>
            <person name="Matson E.G."/>
            <person name="Eldar A."/>
            <person name="Leadbetter J.R."/>
        </authorList>
    </citation>
    <scope>NUCLEOTIDE SEQUENCE [LARGE SCALE GENOMIC DNA]</scope>
    <source>
        <strain evidence="6">ATCC BAA-887 / DSM 12427 / ZAS-2</strain>
    </source>
</reference>
<feature type="signal peptide" evidence="4">
    <location>
        <begin position="1"/>
        <end position="22"/>
    </location>
</feature>
<keyword evidence="1" id="KW-0677">Repeat</keyword>
<gene>
    <name evidence="5" type="ordered locus">TREPR_1843</name>
</gene>
<reference evidence="6" key="1">
    <citation type="submission" date="2009-12" db="EMBL/GenBank/DDBJ databases">
        <title>Complete sequence of Treponema primitia strain ZAS-2.</title>
        <authorList>
            <person name="Tetu S.G."/>
            <person name="Matson E."/>
            <person name="Ren Q."/>
            <person name="Seshadri R."/>
            <person name="Elbourne L."/>
            <person name="Hassan K.A."/>
            <person name="Durkin A."/>
            <person name="Radune D."/>
            <person name="Mohamoud Y."/>
            <person name="Shay R."/>
            <person name="Jin S."/>
            <person name="Zhang X."/>
            <person name="Lucey K."/>
            <person name="Ballor N.R."/>
            <person name="Ottesen E."/>
            <person name="Rosenthal R."/>
            <person name="Allen A."/>
            <person name="Leadbetter J.R."/>
            <person name="Paulsen I.T."/>
        </authorList>
    </citation>
    <scope>NUCLEOTIDE SEQUENCE [LARGE SCALE GENOMIC DNA]</scope>
    <source>
        <strain evidence="6">ATCC BAA-887 / DSM 12427 / ZAS-2</strain>
    </source>
</reference>
<evidence type="ECO:0000313" key="6">
    <source>
        <dbReference type="Proteomes" id="UP000009223"/>
    </source>
</evidence>
<feature type="repeat" description="TPR" evidence="3">
    <location>
        <begin position="160"/>
        <end position="193"/>
    </location>
</feature>
<dbReference type="Pfam" id="PF13432">
    <property type="entry name" value="TPR_16"/>
    <property type="match status" value="1"/>
</dbReference>
<dbReference type="eggNOG" id="COG0457">
    <property type="taxonomic scope" value="Bacteria"/>
</dbReference>
<dbReference type="PROSITE" id="PS50005">
    <property type="entry name" value="TPR"/>
    <property type="match status" value="1"/>
</dbReference>
<feature type="chain" id="PRO_5003331962" evidence="4">
    <location>
        <begin position="23"/>
        <end position="210"/>
    </location>
</feature>
<dbReference type="InterPro" id="IPR019734">
    <property type="entry name" value="TPR_rpt"/>
</dbReference>
<dbReference type="PANTHER" id="PTHR44943:SF8">
    <property type="entry name" value="TPR REPEAT-CONTAINING PROTEIN MJ0263"/>
    <property type="match status" value="1"/>
</dbReference>
<dbReference type="Gene3D" id="1.25.40.10">
    <property type="entry name" value="Tetratricopeptide repeat domain"/>
    <property type="match status" value="2"/>
</dbReference>
<dbReference type="PANTHER" id="PTHR44943">
    <property type="entry name" value="CELLULOSE SYNTHASE OPERON PROTEIN C"/>
    <property type="match status" value="1"/>
</dbReference>